<dbReference type="PROSITE" id="PS50995">
    <property type="entry name" value="HTH_MARR_2"/>
    <property type="match status" value="1"/>
</dbReference>
<dbReference type="InterPro" id="IPR000835">
    <property type="entry name" value="HTH_MarR-typ"/>
</dbReference>
<dbReference type="Gene3D" id="1.10.10.10">
    <property type="entry name" value="Winged helix-like DNA-binding domain superfamily/Winged helix DNA-binding domain"/>
    <property type="match status" value="1"/>
</dbReference>
<evidence type="ECO:0000313" key="3">
    <source>
        <dbReference type="Proteomes" id="UP000548632"/>
    </source>
</evidence>
<comment type="caution">
    <text evidence="2">The sequence shown here is derived from an EMBL/GenBank/DDBJ whole genome shotgun (WGS) entry which is preliminary data.</text>
</comment>
<organism evidence="2 3">
    <name type="scientific">Thiospirillum jenense</name>
    <dbReference type="NCBI Taxonomy" id="1653858"/>
    <lineage>
        <taxon>Bacteria</taxon>
        <taxon>Pseudomonadati</taxon>
        <taxon>Pseudomonadota</taxon>
        <taxon>Gammaproteobacteria</taxon>
        <taxon>Chromatiales</taxon>
        <taxon>Chromatiaceae</taxon>
        <taxon>Thiospirillum</taxon>
    </lineage>
</organism>
<dbReference type="GO" id="GO:0003700">
    <property type="term" value="F:DNA-binding transcription factor activity"/>
    <property type="evidence" value="ECO:0007669"/>
    <property type="project" value="InterPro"/>
</dbReference>
<name>A0A839HIG3_9GAMM</name>
<accession>A0A839HIG3</accession>
<keyword evidence="3" id="KW-1185">Reference proteome</keyword>
<dbReference type="InterPro" id="IPR036388">
    <property type="entry name" value="WH-like_DNA-bd_sf"/>
</dbReference>
<reference evidence="2 3" key="1">
    <citation type="journal article" date="2020" name="Arch. Microbiol.">
        <title>The genome sequence of the giant phototrophic gammaproteobacterium Thiospirillum jenense gives insight into its physiological properties and phylogenetic relationships.</title>
        <authorList>
            <person name="Imhoff J.F."/>
            <person name="Meyer T.E."/>
            <person name="Kyndt J.A."/>
        </authorList>
    </citation>
    <scope>NUCLEOTIDE SEQUENCE [LARGE SCALE GENOMIC DNA]</scope>
    <source>
        <strain evidence="2 3">DSM 216</strain>
    </source>
</reference>
<sequence length="151" mass="16756">MMSKATNQFSALILTIFKTNGMILAWGDQFVAPFGLTSARWQMLGALALSKEPLAAPRIADSMGVTRQGAQKQLNLLLKEGLIERLPNPLNLRSPVYQLTSLGHEHYQSIDKQWQKHVRFITQQLNAQDLHIANQVLTNIAALHSPISSGD</sequence>
<dbReference type="SUPFAM" id="SSF46785">
    <property type="entry name" value="Winged helix' DNA-binding domain"/>
    <property type="match status" value="1"/>
</dbReference>
<proteinExistence type="predicted"/>
<protein>
    <submittedName>
        <fullName evidence="2">Winged helix-turn-helix transcriptional regulator</fullName>
    </submittedName>
</protein>
<dbReference type="SMART" id="SM00347">
    <property type="entry name" value="HTH_MARR"/>
    <property type="match status" value="1"/>
</dbReference>
<evidence type="ECO:0000313" key="2">
    <source>
        <dbReference type="EMBL" id="MBB1125872.1"/>
    </source>
</evidence>
<dbReference type="EMBL" id="JABVCQ010000011">
    <property type="protein sequence ID" value="MBB1125872.1"/>
    <property type="molecule type" value="Genomic_DNA"/>
</dbReference>
<dbReference type="Proteomes" id="UP000548632">
    <property type="component" value="Unassembled WGS sequence"/>
</dbReference>
<dbReference type="Pfam" id="PF12802">
    <property type="entry name" value="MarR_2"/>
    <property type="match status" value="1"/>
</dbReference>
<dbReference type="InterPro" id="IPR036390">
    <property type="entry name" value="WH_DNA-bd_sf"/>
</dbReference>
<gene>
    <name evidence="2" type="ORF">HUK38_06445</name>
</gene>
<feature type="domain" description="HTH marR-type" evidence="1">
    <location>
        <begin position="1"/>
        <end position="142"/>
    </location>
</feature>
<evidence type="ECO:0000259" key="1">
    <source>
        <dbReference type="PROSITE" id="PS50995"/>
    </source>
</evidence>
<dbReference type="AlphaFoldDB" id="A0A839HIG3"/>
<dbReference type="RefSeq" id="WP_182583506.1">
    <property type="nucleotide sequence ID" value="NZ_JABVCQ010000011.1"/>
</dbReference>